<accession>A0ABV9KLM9</accession>
<dbReference type="Proteomes" id="UP001595973">
    <property type="component" value="Unassembled WGS sequence"/>
</dbReference>
<evidence type="ECO:0000313" key="3">
    <source>
        <dbReference type="Proteomes" id="UP001595973"/>
    </source>
</evidence>
<dbReference type="EMBL" id="JBHSGI010000032">
    <property type="protein sequence ID" value="MFC4671055.1"/>
    <property type="molecule type" value="Genomic_DNA"/>
</dbReference>
<evidence type="ECO:0000256" key="1">
    <source>
        <dbReference type="SAM" id="MobiDB-lite"/>
    </source>
</evidence>
<comment type="caution">
    <text evidence="2">The sequence shown here is derived from an EMBL/GenBank/DDBJ whole genome shotgun (WGS) entry which is preliminary data.</text>
</comment>
<feature type="compositionally biased region" description="Basic and acidic residues" evidence="1">
    <location>
        <begin position="44"/>
        <end position="53"/>
    </location>
</feature>
<organism evidence="2 3">
    <name type="scientific">Seohaeicola nanhaiensis</name>
    <dbReference type="NCBI Taxonomy" id="1387282"/>
    <lineage>
        <taxon>Bacteria</taxon>
        <taxon>Pseudomonadati</taxon>
        <taxon>Pseudomonadota</taxon>
        <taxon>Alphaproteobacteria</taxon>
        <taxon>Rhodobacterales</taxon>
        <taxon>Roseobacteraceae</taxon>
        <taxon>Seohaeicola</taxon>
    </lineage>
</organism>
<gene>
    <name evidence="2" type="ORF">ACFO5X_21075</name>
</gene>
<keyword evidence="3" id="KW-1185">Reference proteome</keyword>
<sequence>MPCPDTLPVIDAGRNDGRDADCHALRGVNCPCAGRGPLPSGLFGEDRQGRRPNQEQALKGTDAPDAGCRRVPGSLWAKTIGRFGLHARRKG</sequence>
<proteinExistence type="predicted"/>
<feature type="region of interest" description="Disordered" evidence="1">
    <location>
        <begin position="39"/>
        <end position="71"/>
    </location>
</feature>
<name>A0ABV9KLM9_9RHOB</name>
<evidence type="ECO:0000313" key="2">
    <source>
        <dbReference type="EMBL" id="MFC4671055.1"/>
    </source>
</evidence>
<protein>
    <submittedName>
        <fullName evidence="2">Uncharacterized protein</fullName>
    </submittedName>
</protein>
<dbReference type="RefSeq" id="WP_380720967.1">
    <property type="nucleotide sequence ID" value="NZ_JBHSGI010000032.1"/>
</dbReference>
<reference evidence="3" key="1">
    <citation type="journal article" date="2019" name="Int. J. Syst. Evol. Microbiol.">
        <title>The Global Catalogue of Microorganisms (GCM) 10K type strain sequencing project: providing services to taxonomists for standard genome sequencing and annotation.</title>
        <authorList>
            <consortium name="The Broad Institute Genomics Platform"/>
            <consortium name="The Broad Institute Genome Sequencing Center for Infectious Disease"/>
            <person name="Wu L."/>
            <person name="Ma J."/>
        </authorList>
    </citation>
    <scope>NUCLEOTIDE SEQUENCE [LARGE SCALE GENOMIC DNA]</scope>
    <source>
        <strain evidence="3">CGMCC 4.7283</strain>
    </source>
</reference>